<feature type="region of interest" description="Disordered" evidence="2">
    <location>
        <begin position="82"/>
        <end position="129"/>
    </location>
</feature>
<evidence type="ECO:0000313" key="3">
    <source>
        <dbReference type="EMBL" id="ESO01423.1"/>
    </source>
</evidence>
<feature type="region of interest" description="Disordered" evidence="2">
    <location>
        <begin position="1"/>
        <end position="29"/>
    </location>
</feature>
<evidence type="ECO:0000313" key="5">
    <source>
        <dbReference type="Proteomes" id="UP000015101"/>
    </source>
</evidence>
<evidence type="ECO:0000256" key="2">
    <source>
        <dbReference type="SAM" id="MobiDB-lite"/>
    </source>
</evidence>
<dbReference type="Proteomes" id="UP000015101">
    <property type="component" value="Unassembled WGS sequence"/>
</dbReference>
<feature type="region of interest" description="Disordered" evidence="2">
    <location>
        <begin position="142"/>
        <end position="163"/>
    </location>
</feature>
<feature type="compositionally biased region" description="Acidic residues" evidence="2">
    <location>
        <begin position="11"/>
        <end position="28"/>
    </location>
</feature>
<feature type="region of interest" description="Disordered" evidence="2">
    <location>
        <begin position="422"/>
        <end position="453"/>
    </location>
</feature>
<dbReference type="STRING" id="6412.T1F8P2"/>
<feature type="coiled-coil region" evidence="1">
    <location>
        <begin position="293"/>
        <end position="387"/>
    </location>
</feature>
<feature type="compositionally biased region" description="Polar residues" evidence="2">
    <location>
        <begin position="582"/>
        <end position="591"/>
    </location>
</feature>
<dbReference type="EnsemblMetazoa" id="HelroT174982">
    <property type="protein sequence ID" value="HelroP174982"/>
    <property type="gene ID" value="HelroG174982"/>
</dbReference>
<feature type="coiled-coil region" evidence="1">
    <location>
        <begin position="644"/>
        <end position="692"/>
    </location>
</feature>
<accession>T1F8P2</accession>
<proteinExistence type="predicted"/>
<feature type="coiled-coil region" evidence="1">
    <location>
        <begin position="464"/>
        <end position="534"/>
    </location>
</feature>
<feature type="region of interest" description="Disordered" evidence="2">
    <location>
        <begin position="577"/>
        <end position="597"/>
    </location>
</feature>
<feature type="compositionally biased region" description="Basic and acidic residues" evidence="2">
    <location>
        <begin position="1"/>
        <end position="10"/>
    </location>
</feature>
<feature type="compositionally biased region" description="Low complexity" evidence="2">
    <location>
        <begin position="883"/>
        <end position="899"/>
    </location>
</feature>
<dbReference type="AlphaFoldDB" id="T1F8P2"/>
<feature type="coiled-coil region" evidence="1">
    <location>
        <begin position="184"/>
        <end position="211"/>
    </location>
</feature>
<dbReference type="CTD" id="20205191"/>
<reference evidence="4" key="3">
    <citation type="submission" date="2015-06" db="UniProtKB">
        <authorList>
            <consortium name="EnsemblMetazoa"/>
        </authorList>
    </citation>
    <scope>IDENTIFICATION</scope>
</reference>
<keyword evidence="1" id="KW-0175">Coiled coil</keyword>
<reference evidence="3 5" key="2">
    <citation type="journal article" date="2013" name="Nature">
        <title>Insights into bilaterian evolution from three spiralian genomes.</title>
        <authorList>
            <person name="Simakov O."/>
            <person name="Marletaz F."/>
            <person name="Cho S.J."/>
            <person name="Edsinger-Gonzales E."/>
            <person name="Havlak P."/>
            <person name="Hellsten U."/>
            <person name="Kuo D.H."/>
            <person name="Larsson T."/>
            <person name="Lv J."/>
            <person name="Arendt D."/>
            <person name="Savage R."/>
            <person name="Osoegawa K."/>
            <person name="de Jong P."/>
            <person name="Grimwood J."/>
            <person name="Chapman J.A."/>
            <person name="Shapiro H."/>
            <person name="Aerts A."/>
            <person name="Otillar R.P."/>
            <person name="Terry A.Y."/>
            <person name="Boore J.L."/>
            <person name="Grigoriev I.V."/>
            <person name="Lindberg D.R."/>
            <person name="Seaver E.C."/>
            <person name="Weisblat D.A."/>
            <person name="Putnam N.H."/>
            <person name="Rokhsar D.S."/>
        </authorList>
    </citation>
    <scope>NUCLEOTIDE SEQUENCE</scope>
</reference>
<dbReference type="EMBL" id="AMQM01005103">
    <property type="status" value="NOT_ANNOTATED_CDS"/>
    <property type="molecule type" value="Genomic_DNA"/>
</dbReference>
<feature type="compositionally biased region" description="Low complexity" evidence="2">
    <location>
        <begin position="142"/>
        <end position="156"/>
    </location>
</feature>
<evidence type="ECO:0000256" key="1">
    <source>
        <dbReference type="SAM" id="Coils"/>
    </source>
</evidence>
<feature type="region of interest" description="Disordered" evidence="2">
    <location>
        <begin position="883"/>
        <end position="903"/>
    </location>
</feature>
<gene>
    <name evidence="4" type="primary">20205191</name>
    <name evidence="3" type="ORF">HELRODRAFT_174982</name>
</gene>
<sequence length="946" mass="107496">MSEHKSKNDNGIDDDNIYNGEGDNDGNNDEMMKKVQMMKMIQMMMKTMTLIKEMMMMKRPVNQVNICDYKLHTQKRLLDYDSGNGEDLLPGDSNQLSPGDPLAAGSVERFSDNLTPPNDPNHPSVKSDGLILSSSLSKDSLSPSSSFKDFSQQQLQPRQKTPRYKLNHTKHGKAIIFCFQSNNNNNLQKQLTWMQRNMDMLKQENAALEKALTATGRPNDSRNNYNDGSGWMIEQAMDPTPLSSSATIRPNQNAALLSSFKIEMATFKSELSRVSSSLEACELGRKSLSDKWVTSLQASLQQMNAALRQLLVQNLENPIEKSMISSLQGRLKSTEERLRINRREGVDNLSKAEERLLIENANYQTSENELRRKVHQMNSQLENIRRKQHNLVEVFQRLKVKASENGHIDVTELLKRYMPADFENSSSGDSSRKQPTTTTQFSSSSGLNNDSIQQPDLSAAKNQIASLVKEKHSLASDISNLNDENILMKLENDRLKKSLNELNTTWKMDVDEFKSNQNNTISRILKQVERLTNEARQLCWCNEQSVSIVKILEDVITTKERLLTSALVEIDRMRSLHPPPSLNQAGPQSPQAAAIDKKQNDKMSAILEFMRIRHEGENKIQESTTNITSQIAPLLSPSSQSNELLQLNSRCSKLENDLEFAEKNLEFQKDQVAKLQTQLHATQDELRRQKQILDISQSNETDLRRELKMNKEWLDAVNTQLIEKDKQTYKPKCHTQNTFHYTISLQLKLAELDRGSVSRLMEKDKLSFDSTTATTAAAAAADSTGGNDVRFIRQALELDIMASKNALDTTLKENIRLKMALEQAARDLVIERDVTSSATYDKMALQQQLYTSLEEKANEAKEREKLQMELALLKLENQKLTSTLLQQTSSSSSSTTSPSQREKELREAYDGVGVIDDFFLRFFMQIDVFNVFLRTFNVFYIVINVN</sequence>
<dbReference type="GeneID" id="20205191"/>
<dbReference type="EMBL" id="KB096785">
    <property type="protein sequence ID" value="ESO01423.1"/>
    <property type="molecule type" value="Genomic_DNA"/>
</dbReference>
<dbReference type="KEGG" id="hro:HELRODRAFT_174982"/>
<feature type="coiled-coil region" evidence="1">
    <location>
        <begin position="843"/>
        <end position="883"/>
    </location>
</feature>
<protein>
    <submittedName>
        <fullName evidence="3 4">Uncharacterized protein</fullName>
    </submittedName>
</protein>
<feature type="compositionally biased region" description="Polar residues" evidence="2">
    <location>
        <begin position="423"/>
        <end position="435"/>
    </location>
</feature>
<dbReference type="InParanoid" id="T1F8P2"/>
<dbReference type="HOGENOM" id="CLU_310857_0_0_1"/>
<evidence type="ECO:0000313" key="4">
    <source>
        <dbReference type="EnsemblMetazoa" id="HelroP174982"/>
    </source>
</evidence>
<feature type="compositionally biased region" description="Low complexity" evidence="2">
    <location>
        <begin position="436"/>
        <end position="445"/>
    </location>
</feature>
<dbReference type="RefSeq" id="XP_009020659.1">
    <property type="nucleotide sequence ID" value="XM_009022411.1"/>
</dbReference>
<keyword evidence="5" id="KW-1185">Reference proteome</keyword>
<name>T1F8P2_HELRO</name>
<organism evidence="4 5">
    <name type="scientific">Helobdella robusta</name>
    <name type="common">Californian leech</name>
    <dbReference type="NCBI Taxonomy" id="6412"/>
    <lineage>
        <taxon>Eukaryota</taxon>
        <taxon>Metazoa</taxon>
        <taxon>Spiralia</taxon>
        <taxon>Lophotrochozoa</taxon>
        <taxon>Annelida</taxon>
        <taxon>Clitellata</taxon>
        <taxon>Hirudinea</taxon>
        <taxon>Rhynchobdellida</taxon>
        <taxon>Glossiphoniidae</taxon>
        <taxon>Helobdella</taxon>
    </lineage>
</organism>
<reference evidence="5" key="1">
    <citation type="submission" date="2012-12" db="EMBL/GenBank/DDBJ databases">
        <authorList>
            <person name="Hellsten U."/>
            <person name="Grimwood J."/>
            <person name="Chapman J.A."/>
            <person name="Shapiro H."/>
            <person name="Aerts A."/>
            <person name="Otillar R.P."/>
            <person name="Terry A.Y."/>
            <person name="Boore J.L."/>
            <person name="Simakov O."/>
            <person name="Marletaz F."/>
            <person name="Cho S.-J."/>
            <person name="Edsinger-Gonzales E."/>
            <person name="Havlak P."/>
            <person name="Kuo D.-H."/>
            <person name="Larsson T."/>
            <person name="Lv J."/>
            <person name="Arendt D."/>
            <person name="Savage R."/>
            <person name="Osoegawa K."/>
            <person name="de Jong P."/>
            <person name="Lindberg D.R."/>
            <person name="Seaver E.C."/>
            <person name="Weisblat D.A."/>
            <person name="Putnam N.H."/>
            <person name="Grigoriev I.V."/>
            <person name="Rokhsar D.S."/>
        </authorList>
    </citation>
    <scope>NUCLEOTIDE SEQUENCE</scope>
</reference>